<comment type="caution">
    <text evidence="1">The sequence shown here is derived from an EMBL/GenBank/DDBJ whole genome shotgun (WGS) entry which is preliminary data.</text>
</comment>
<protein>
    <submittedName>
        <fullName evidence="1">Uncharacterized protein</fullName>
    </submittedName>
</protein>
<gene>
    <name evidence="1" type="ORF">HNY73_002300</name>
</gene>
<accession>A0A8T0FVR5</accession>
<dbReference type="Proteomes" id="UP000807504">
    <property type="component" value="Unassembled WGS sequence"/>
</dbReference>
<keyword evidence="2" id="KW-1185">Reference proteome</keyword>
<reference evidence="1" key="2">
    <citation type="submission" date="2020-06" db="EMBL/GenBank/DDBJ databases">
        <authorList>
            <person name="Sheffer M."/>
        </authorList>
    </citation>
    <scope>NUCLEOTIDE SEQUENCE</scope>
</reference>
<organism evidence="1 2">
    <name type="scientific">Argiope bruennichi</name>
    <name type="common">Wasp spider</name>
    <name type="synonym">Aranea bruennichi</name>
    <dbReference type="NCBI Taxonomy" id="94029"/>
    <lineage>
        <taxon>Eukaryota</taxon>
        <taxon>Metazoa</taxon>
        <taxon>Ecdysozoa</taxon>
        <taxon>Arthropoda</taxon>
        <taxon>Chelicerata</taxon>
        <taxon>Arachnida</taxon>
        <taxon>Araneae</taxon>
        <taxon>Araneomorphae</taxon>
        <taxon>Entelegynae</taxon>
        <taxon>Araneoidea</taxon>
        <taxon>Araneidae</taxon>
        <taxon>Argiope</taxon>
    </lineage>
</organism>
<name>A0A8T0FVR5_ARGBR</name>
<evidence type="ECO:0000313" key="1">
    <source>
        <dbReference type="EMBL" id="KAF8794308.1"/>
    </source>
</evidence>
<dbReference type="AlphaFoldDB" id="A0A8T0FVR5"/>
<dbReference type="EMBL" id="JABXBU010000002">
    <property type="protein sequence ID" value="KAF8794308.1"/>
    <property type="molecule type" value="Genomic_DNA"/>
</dbReference>
<reference evidence="1" key="1">
    <citation type="journal article" date="2020" name="bioRxiv">
        <title>Chromosome-level reference genome of the European wasp spider Argiope bruennichi: a resource for studies on range expansion and evolutionary adaptation.</title>
        <authorList>
            <person name="Sheffer M.M."/>
            <person name="Hoppe A."/>
            <person name="Krehenwinkel H."/>
            <person name="Uhl G."/>
            <person name="Kuss A.W."/>
            <person name="Jensen L."/>
            <person name="Jensen C."/>
            <person name="Gillespie R.G."/>
            <person name="Hoff K.J."/>
            <person name="Prost S."/>
        </authorList>
    </citation>
    <scope>NUCLEOTIDE SEQUENCE</scope>
</reference>
<evidence type="ECO:0000313" key="2">
    <source>
        <dbReference type="Proteomes" id="UP000807504"/>
    </source>
</evidence>
<proteinExistence type="predicted"/>
<sequence>MCIVEWYLWTDRVMSGGEWCLLIMWVMLGSERCQLTVRSEFPDPGPFTINSSILVEQVMGIEVFNRSRTGSHWWHIRLKSVVLLNTRGFYFKPLSKLLGISAFSKNRDKRSLMRVLFKLLRILHSFRF</sequence>